<gene>
    <name evidence="1" type="ORF">FQP85_05045</name>
</gene>
<dbReference type="Proteomes" id="UP000317938">
    <property type="component" value="Unassembled WGS sequence"/>
</dbReference>
<dbReference type="RefSeq" id="WP_145234825.1">
    <property type="nucleotide sequence ID" value="NZ_VNFF01000004.1"/>
</dbReference>
<name>A0ABY3FGI2_9GAMM</name>
<proteinExistence type="predicted"/>
<organism evidence="1 2">
    <name type="scientific">Pseudoalteromonas neustonica</name>
    <dbReference type="NCBI Taxonomy" id="1840331"/>
    <lineage>
        <taxon>Bacteria</taxon>
        <taxon>Pseudomonadati</taxon>
        <taxon>Pseudomonadota</taxon>
        <taxon>Gammaproteobacteria</taxon>
        <taxon>Alteromonadales</taxon>
        <taxon>Pseudoalteromonadaceae</taxon>
        <taxon>Pseudoalteromonas</taxon>
    </lineage>
</organism>
<evidence type="ECO:0000313" key="1">
    <source>
        <dbReference type="EMBL" id="TVU85020.1"/>
    </source>
</evidence>
<comment type="caution">
    <text evidence="1">The sequence shown here is derived from an EMBL/GenBank/DDBJ whole genome shotgun (WGS) entry which is preliminary data.</text>
</comment>
<keyword evidence="2" id="KW-1185">Reference proteome</keyword>
<dbReference type="EMBL" id="VNFF01000004">
    <property type="protein sequence ID" value="TVU85020.1"/>
    <property type="molecule type" value="Genomic_DNA"/>
</dbReference>
<accession>A0ABY3FGI2</accession>
<evidence type="ECO:0000313" key="2">
    <source>
        <dbReference type="Proteomes" id="UP000317938"/>
    </source>
</evidence>
<protein>
    <submittedName>
        <fullName evidence="1">Transposase</fullName>
    </submittedName>
</protein>
<sequence>MAHCNLVAIDLAKNTFQAAQFKGNKLMSNKSVNRQTLLELLVQAKPSVVAMEACASAQHFARTAQSFGHDVILLGPLFVKAFRQGQKQMRTMQSQ</sequence>
<reference evidence="1 2" key="1">
    <citation type="submission" date="2019-07" db="EMBL/GenBank/DDBJ databases">
        <title>Diversity of Bacteria from Kongsfjorden, Arctic.</title>
        <authorList>
            <person name="Yu Y."/>
        </authorList>
    </citation>
    <scope>NUCLEOTIDE SEQUENCE [LARGE SCALE GENOMIC DNA]</scope>
    <source>
        <strain evidence="1 2">SM1927</strain>
    </source>
</reference>